<evidence type="ECO:0000256" key="7">
    <source>
        <dbReference type="ARBA" id="ARBA00047605"/>
    </source>
</evidence>
<dbReference type="SUPFAM" id="SSF53901">
    <property type="entry name" value="Thiolase-like"/>
    <property type="match status" value="2"/>
</dbReference>
<dbReference type="PROSITE" id="PS00099">
    <property type="entry name" value="THIOLASE_3"/>
    <property type="match status" value="1"/>
</dbReference>
<feature type="domain" description="Thiolase C-terminal" evidence="12">
    <location>
        <begin position="301"/>
        <end position="419"/>
    </location>
</feature>
<reference evidence="13" key="1">
    <citation type="journal article" date="2020" name="Stud. Mycol.">
        <title>101 Dothideomycetes genomes: a test case for predicting lifestyles and emergence of pathogens.</title>
        <authorList>
            <person name="Haridas S."/>
            <person name="Albert R."/>
            <person name="Binder M."/>
            <person name="Bloem J."/>
            <person name="Labutti K."/>
            <person name="Salamov A."/>
            <person name="Andreopoulos B."/>
            <person name="Baker S."/>
            <person name="Barry K."/>
            <person name="Bills G."/>
            <person name="Bluhm B."/>
            <person name="Cannon C."/>
            <person name="Castanera R."/>
            <person name="Culley D."/>
            <person name="Daum C."/>
            <person name="Ezra D."/>
            <person name="Gonzalez J."/>
            <person name="Henrissat B."/>
            <person name="Kuo A."/>
            <person name="Liang C."/>
            <person name="Lipzen A."/>
            <person name="Lutzoni F."/>
            <person name="Magnuson J."/>
            <person name="Mondo S."/>
            <person name="Nolan M."/>
            <person name="Ohm R."/>
            <person name="Pangilinan J."/>
            <person name="Park H.-J."/>
            <person name="Ramirez L."/>
            <person name="Alfaro M."/>
            <person name="Sun H."/>
            <person name="Tritt A."/>
            <person name="Yoshinaga Y."/>
            <person name="Zwiers L.-H."/>
            <person name="Turgeon B."/>
            <person name="Goodwin S."/>
            <person name="Spatafora J."/>
            <person name="Crous P."/>
            <person name="Grigoriev I."/>
        </authorList>
    </citation>
    <scope>NUCLEOTIDE SEQUENCE</scope>
    <source>
        <strain evidence="13">CBS 130266</strain>
    </source>
</reference>
<evidence type="ECO:0000313" key="14">
    <source>
        <dbReference type="Proteomes" id="UP000800235"/>
    </source>
</evidence>
<dbReference type="GO" id="GO:0006635">
    <property type="term" value="P:fatty acid beta-oxidation"/>
    <property type="evidence" value="ECO:0007669"/>
    <property type="project" value="TreeGrafter"/>
</dbReference>
<feature type="active site" description="Proton acceptor" evidence="8">
    <location>
        <position position="378"/>
    </location>
</feature>
<dbReference type="InterPro" id="IPR020617">
    <property type="entry name" value="Thiolase_C"/>
</dbReference>
<dbReference type="InterPro" id="IPR020610">
    <property type="entry name" value="Thiolase_AS"/>
</dbReference>
<comment type="cofactor">
    <cofactor evidence="1">
        <name>K(+)</name>
        <dbReference type="ChEBI" id="CHEBI:29103"/>
    </cofactor>
</comment>
<dbReference type="PIRSF" id="PIRSF000429">
    <property type="entry name" value="Ac-CoA_Ac_transf"/>
    <property type="match status" value="1"/>
</dbReference>
<dbReference type="InterPro" id="IPR020616">
    <property type="entry name" value="Thiolase_N"/>
</dbReference>
<comment type="similarity">
    <text evidence="3 9">Belongs to the thiolase-like superfamily. Thiolase family.</text>
</comment>
<evidence type="ECO:0000256" key="10">
    <source>
        <dbReference type="SAM" id="MobiDB-lite"/>
    </source>
</evidence>
<dbReference type="PANTHER" id="PTHR43853">
    <property type="entry name" value="3-KETOACYL-COA THIOLASE, PEROXISOMAL"/>
    <property type="match status" value="1"/>
</dbReference>
<dbReference type="GO" id="GO:0005777">
    <property type="term" value="C:peroxisome"/>
    <property type="evidence" value="ECO:0007669"/>
    <property type="project" value="TreeGrafter"/>
</dbReference>
<dbReference type="PANTHER" id="PTHR43853:SF12">
    <property type="entry name" value="ACETYL-COA C-ACETYLTRANSFERASE"/>
    <property type="match status" value="1"/>
</dbReference>
<dbReference type="EMBL" id="MU007014">
    <property type="protein sequence ID" value="KAF2435255.1"/>
    <property type="molecule type" value="Genomic_DNA"/>
</dbReference>
<accession>A0A9P4P0W3</accession>
<keyword evidence="5 9" id="KW-0012">Acyltransferase</keyword>
<feature type="active site" description="Acyl-thioester intermediate" evidence="8">
    <location>
        <position position="121"/>
    </location>
</feature>
<dbReference type="OrthoDB" id="5404651at2759"/>
<feature type="region of interest" description="Disordered" evidence="10">
    <location>
        <begin position="9"/>
        <end position="28"/>
    </location>
</feature>
<dbReference type="GO" id="GO:0010124">
    <property type="term" value="P:phenylacetate catabolic process"/>
    <property type="evidence" value="ECO:0007669"/>
    <property type="project" value="TreeGrafter"/>
</dbReference>
<dbReference type="InterPro" id="IPR016039">
    <property type="entry name" value="Thiolase-like"/>
</dbReference>
<dbReference type="Proteomes" id="UP000800235">
    <property type="component" value="Unassembled WGS sequence"/>
</dbReference>
<dbReference type="InterPro" id="IPR050215">
    <property type="entry name" value="Thiolase-like_sf_Thiolase"/>
</dbReference>
<evidence type="ECO:0000256" key="9">
    <source>
        <dbReference type="RuleBase" id="RU003557"/>
    </source>
</evidence>
<dbReference type="NCBIfam" id="TIGR01930">
    <property type="entry name" value="AcCoA-C-Actrans"/>
    <property type="match status" value="1"/>
</dbReference>
<dbReference type="AlphaFoldDB" id="A0A9P4P0W3"/>
<name>A0A9P4P0W3_9PEZI</name>
<keyword evidence="4 9" id="KW-0808">Transferase</keyword>
<dbReference type="InterPro" id="IPR002155">
    <property type="entry name" value="Thiolase"/>
</dbReference>
<comment type="pathway">
    <text evidence="2">Lipid metabolism; fatty acid metabolism.</text>
</comment>
<evidence type="ECO:0000256" key="2">
    <source>
        <dbReference type="ARBA" id="ARBA00004872"/>
    </source>
</evidence>
<evidence type="ECO:0000256" key="4">
    <source>
        <dbReference type="ARBA" id="ARBA00022679"/>
    </source>
</evidence>
<dbReference type="InterPro" id="IPR020613">
    <property type="entry name" value="Thiolase_CS"/>
</dbReference>
<dbReference type="GO" id="GO:0003988">
    <property type="term" value="F:acetyl-CoA C-acyltransferase activity"/>
    <property type="evidence" value="ECO:0007669"/>
    <property type="project" value="UniProtKB-EC"/>
</dbReference>
<dbReference type="Pfam" id="PF02803">
    <property type="entry name" value="Thiolase_C"/>
    <property type="match status" value="1"/>
</dbReference>
<evidence type="ECO:0000256" key="8">
    <source>
        <dbReference type="PIRSR" id="PIRSR000429-1"/>
    </source>
</evidence>
<comment type="catalytic activity">
    <reaction evidence="7">
        <text>an acyl-CoA + acetyl-CoA = a 3-oxoacyl-CoA + CoA</text>
        <dbReference type="Rhea" id="RHEA:21564"/>
        <dbReference type="ChEBI" id="CHEBI:57287"/>
        <dbReference type="ChEBI" id="CHEBI:57288"/>
        <dbReference type="ChEBI" id="CHEBI:58342"/>
        <dbReference type="ChEBI" id="CHEBI:90726"/>
        <dbReference type="EC" id="2.3.1.16"/>
    </reaction>
</comment>
<keyword evidence="14" id="KW-1185">Reference proteome</keyword>
<evidence type="ECO:0000256" key="1">
    <source>
        <dbReference type="ARBA" id="ARBA00001958"/>
    </source>
</evidence>
<organism evidence="13 14">
    <name type="scientific">Tothia fuscella</name>
    <dbReference type="NCBI Taxonomy" id="1048955"/>
    <lineage>
        <taxon>Eukaryota</taxon>
        <taxon>Fungi</taxon>
        <taxon>Dikarya</taxon>
        <taxon>Ascomycota</taxon>
        <taxon>Pezizomycotina</taxon>
        <taxon>Dothideomycetes</taxon>
        <taxon>Pleosporomycetidae</taxon>
        <taxon>Venturiales</taxon>
        <taxon>Cylindrosympodiaceae</taxon>
        <taxon>Tothia</taxon>
    </lineage>
</organism>
<gene>
    <name evidence="13" type="ORF">EJ08DRAFT_646121</name>
</gene>
<evidence type="ECO:0000259" key="11">
    <source>
        <dbReference type="Pfam" id="PF00108"/>
    </source>
</evidence>
<evidence type="ECO:0000259" key="12">
    <source>
        <dbReference type="Pfam" id="PF02803"/>
    </source>
</evidence>
<dbReference type="PROSITE" id="PS00737">
    <property type="entry name" value="THIOLASE_2"/>
    <property type="match status" value="1"/>
</dbReference>
<proteinExistence type="inferred from homology"/>
<feature type="domain" description="Thiolase N-terminal" evidence="11">
    <location>
        <begin position="37"/>
        <end position="292"/>
    </location>
</feature>
<evidence type="ECO:0000313" key="13">
    <source>
        <dbReference type="EMBL" id="KAF2435255.1"/>
    </source>
</evidence>
<feature type="active site" description="Proton acceptor" evidence="8">
    <location>
        <position position="408"/>
    </location>
</feature>
<dbReference type="Gene3D" id="3.40.47.10">
    <property type="match status" value="2"/>
</dbReference>
<evidence type="ECO:0000256" key="5">
    <source>
        <dbReference type="ARBA" id="ARBA00023315"/>
    </source>
</evidence>
<dbReference type="Pfam" id="PF00108">
    <property type="entry name" value="Thiolase_N"/>
    <property type="match status" value="1"/>
</dbReference>
<evidence type="ECO:0000256" key="6">
    <source>
        <dbReference type="ARBA" id="ARBA00024073"/>
    </source>
</evidence>
<feature type="compositionally biased region" description="Low complexity" evidence="10">
    <location>
        <begin position="9"/>
        <end position="26"/>
    </location>
</feature>
<sequence>MSQSQQRLAQISSQLSSSVSPPQSARDAILSKNPDDIVITLSMRTALTKARGGALSSTSLEDLLVAILKGVKERSKLDPALLEEIVFGNVLEPRANYISRGATLAAGFPDTTATSIASRWCSSGLLATQAVANQIASNCIDIGLAVGVECMSQNPDDGAPKFGPQISNHPVAKDLTMPMGWTSENLSADYGISREIQDEWAAESSQKAEKAQKAGWVDDEIYAITTTFVDPKTKESKTVVANRDDGVRYGTTKEGLGKIRKAFPQWAPSTTTGGNASQITDGAAALLMMRRSTAEKLGQPIIGKYVASTVAGLPPRIMGAGPTIAVPKLLAKVGLSRDDVDIWEINEAFGSVLVHCVKTLGIDREKVNPRGGAIAIGHPLGCTGARQIVTALSELKRTGKKIAVTSMCVGTGMGMAGLIVSEQ</sequence>
<protein>
    <recommendedName>
        <fullName evidence="6">acetyl-CoA C-acyltransferase</fullName>
        <ecNumber evidence="6">2.3.1.16</ecNumber>
    </recommendedName>
</protein>
<evidence type="ECO:0000256" key="3">
    <source>
        <dbReference type="ARBA" id="ARBA00010982"/>
    </source>
</evidence>
<dbReference type="EC" id="2.3.1.16" evidence="6"/>
<dbReference type="CDD" id="cd00751">
    <property type="entry name" value="thiolase"/>
    <property type="match status" value="1"/>
</dbReference>
<comment type="caution">
    <text evidence="13">The sequence shown here is derived from an EMBL/GenBank/DDBJ whole genome shotgun (WGS) entry which is preliminary data.</text>
</comment>